<organism evidence="1">
    <name type="scientific">Aplanochytrium stocchinoi</name>
    <dbReference type="NCBI Taxonomy" id="215587"/>
    <lineage>
        <taxon>Eukaryota</taxon>
        <taxon>Sar</taxon>
        <taxon>Stramenopiles</taxon>
        <taxon>Bigyra</taxon>
        <taxon>Labyrinthulomycetes</taxon>
        <taxon>Thraustochytrida</taxon>
        <taxon>Thraustochytriidae</taxon>
        <taxon>Aplanochytrium</taxon>
    </lineage>
</organism>
<dbReference type="EMBL" id="HBIN01014313">
    <property type="protein sequence ID" value="CAE0440689.1"/>
    <property type="molecule type" value="Transcribed_RNA"/>
</dbReference>
<reference evidence="1" key="1">
    <citation type="submission" date="2021-01" db="EMBL/GenBank/DDBJ databases">
        <authorList>
            <person name="Corre E."/>
            <person name="Pelletier E."/>
            <person name="Niang G."/>
            <person name="Scheremetjew M."/>
            <person name="Finn R."/>
            <person name="Kale V."/>
            <person name="Holt S."/>
            <person name="Cochrane G."/>
            <person name="Meng A."/>
            <person name="Brown T."/>
            <person name="Cohen L."/>
        </authorList>
    </citation>
    <scope>NUCLEOTIDE SEQUENCE</scope>
    <source>
        <strain evidence="1">GSBS06</strain>
    </source>
</reference>
<sequence>MASYQPEKEKEPSQVQNLIPTELIGNIRRRRKRSRHREGYKSSYDVFTDFVKITNGGNGENETDVSAVFSQDCFNLWVSSRAKAPKQPHESFRRALTSHAKGVDGRKPFEEEVEREIVKALRERKTWACFKNHSDRIGVNGFRGLGYHEKRRNKQNQETPVNINSKGSNVFVDKKDQIRKTRYPIDYGGDVATKSDSHEICNILDREASEKWADFEAKIKDGLDFALQVKTRGNDDFFFLDLNPNPRKRWKEAEVESVMTRKSKLSGVGCIDDCAENGGNHSQALIVKQKKAETRTYTLSSNVAYWLRQLFTPREINTIAQISGQLGRSWFDPSVFLRLDRSPHEDPRMSHLVFYVPPERQYWRPGIPRGAIRMDRGSKMILDHDENTSLILRSNTLSSQTMYYFIPSATEAVLRVYSIAAKLHRGQTAWTRARLYRGDGSLAYFMFKIQRGRDSRTYIEFQDISDEMSPLLQLRHALE</sequence>
<dbReference type="AlphaFoldDB" id="A0A6S8DI34"/>
<proteinExistence type="predicted"/>
<evidence type="ECO:0000313" key="1">
    <source>
        <dbReference type="EMBL" id="CAE0440689.1"/>
    </source>
</evidence>
<gene>
    <name evidence="1" type="ORF">ASTO00021_LOCUS10824</name>
    <name evidence="2" type="ORF">ASTO00021_LOCUS10825</name>
</gene>
<evidence type="ECO:0000313" key="2">
    <source>
        <dbReference type="EMBL" id="CAE0440690.1"/>
    </source>
</evidence>
<name>A0A6S8DI34_9STRA</name>
<protein>
    <submittedName>
        <fullName evidence="1">Uncharacterized protein</fullName>
    </submittedName>
</protein>
<accession>A0A6S8DI34</accession>
<dbReference type="EMBL" id="HBIN01014314">
    <property type="protein sequence ID" value="CAE0440690.1"/>
    <property type="molecule type" value="Transcribed_RNA"/>
</dbReference>